<dbReference type="GO" id="GO:0051537">
    <property type="term" value="F:2 iron, 2 sulfur cluster binding"/>
    <property type="evidence" value="ECO:0007669"/>
    <property type="project" value="UniProtKB-ARBA"/>
</dbReference>
<dbReference type="Proteomes" id="UP000198661">
    <property type="component" value="Unassembled WGS sequence"/>
</dbReference>
<feature type="domain" description="Core" evidence="1">
    <location>
        <begin position="2"/>
        <end position="103"/>
    </location>
</feature>
<proteinExistence type="predicted"/>
<keyword evidence="3" id="KW-1185">Reference proteome</keyword>
<dbReference type="GO" id="GO:0016226">
    <property type="term" value="P:iron-sulfur cluster assembly"/>
    <property type="evidence" value="ECO:0007669"/>
    <property type="project" value="InterPro"/>
</dbReference>
<dbReference type="InterPro" id="IPR031108">
    <property type="entry name" value="IscA_plant_cyanobact"/>
</dbReference>
<protein>
    <submittedName>
        <fullName evidence="2">Iron-sulfur cluster assembly protein</fullName>
    </submittedName>
</protein>
<organism evidence="2 3">
    <name type="scientific">Planifilum fulgidum</name>
    <dbReference type="NCBI Taxonomy" id="201973"/>
    <lineage>
        <taxon>Bacteria</taxon>
        <taxon>Bacillati</taxon>
        <taxon>Bacillota</taxon>
        <taxon>Bacilli</taxon>
        <taxon>Bacillales</taxon>
        <taxon>Thermoactinomycetaceae</taxon>
        <taxon>Planifilum</taxon>
    </lineage>
</organism>
<evidence type="ECO:0000313" key="2">
    <source>
        <dbReference type="EMBL" id="SFG07228.1"/>
    </source>
</evidence>
<dbReference type="Pfam" id="PF01521">
    <property type="entry name" value="Fe-S_biosyn"/>
    <property type="match status" value="1"/>
</dbReference>
<dbReference type="InterPro" id="IPR017870">
    <property type="entry name" value="FeS_cluster_insertion_CS"/>
</dbReference>
<dbReference type="NCBIfam" id="NF010147">
    <property type="entry name" value="PRK13623.1"/>
    <property type="match status" value="1"/>
</dbReference>
<dbReference type="STRING" id="201973.SAMN04488025_11468"/>
<evidence type="ECO:0000313" key="3">
    <source>
        <dbReference type="Proteomes" id="UP000198661"/>
    </source>
</evidence>
<dbReference type="AlphaFoldDB" id="A0A1I2NTZ5"/>
<accession>A0A1I2NTZ5</accession>
<dbReference type="InterPro" id="IPR035903">
    <property type="entry name" value="HesB-like_dom_sf"/>
</dbReference>
<dbReference type="EMBL" id="FOOK01000014">
    <property type="protein sequence ID" value="SFG07228.1"/>
    <property type="molecule type" value="Genomic_DNA"/>
</dbReference>
<sequence length="118" mass="12824">MISLTEQASLKIKEMMAEEDNPESLYLRVGVTHGGCTGFTYGMGFDDQKQDDDTVLEQHGIKILVDAQSIPYLRGLEIDYKESVMGGGFTLHNPNAVATCGCGQSFRTATDAGKPEEC</sequence>
<dbReference type="SUPFAM" id="SSF89360">
    <property type="entry name" value="HesB-like domain"/>
    <property type="match status" value="1"/>
</dbReference>
<dbReference type="PANTHER" id="PTHR47265">
    <property type="entry name" value="IRON-SULFUR ASSEMBLY PROTEIN ISCA, CHLOROPLASTIC"/>
    <property type="match status" value="1"/>
</dbReference>
<dbReference type="NCBIfam" id="TIGR00049">
    <property type="entry name" value="iron-sulfur cluster assembly accessory protein"/>
    <property type="match status" value="1"/>
</dbReference>
<dbReference type="InterPro" id="IPR000361">
    <property type="entry name" value="ATAP_core_dom"/>
</dbReference>
<evidence type="ECO:0000259" key="1">
    <source>
        <dbReference type="Pfam" id="PF01521"/>
    </source>
</evidence>
<dbReference type="Gene3D" id="2.60.300.12">
    <property type="entry name" value="HesB-like domain"/>
    <property type="match status" value="1"/>
</dbReference>
<dbReference type="PROSITE" id="PS01152">
    <property type="entry name" value="HESB"/>
    <property type="match status" value="1"/>
</dbReference>
<dbReference type="InterPro" id="IPR016092">
    <property type="entry name" value="ATAP"/>
</dbReference>
<gene>
    <name evidence="2" type="ORF">SAMN04488025_11468</name>
</gene>
<dbReference type="OrthoDB" id="9801228at2"/>
<name>A0A1I2NTZ5_9BACL</name>
<dbReference type="PANTHER" id="PTHR47265:SF1">
    <property type="entry name" value="IRON-SULFUR ASSEMBLY PROTEIN ISCA, CHLOROPLASTIC"/>
    <property type="match status" value="1"/>
</dbReference>
<dbReference type="RefSeq" id="WP_092038309.1">
    <property type="nucleotide sequence ID" value="NZ_FOOK01000014.1"/>
</dbReference>
<reference evidence="2 3" key="1">
    <citation type="submission" date="2016-10" db="EMBL/GenBank/DDBJ databases">
        <authorList>
            <person name="de Groot N.N."/>
        </authorList>
    </citation>
    <scope>NUCLEOTIDE SEQUENCE [LARGE SCALE GENOMIC DNA]</scope>
    <source>
        <strain evidence="2 3">DSM 44945</strain>
    </source>
</reference>